<reference evidence="2" key="1">
    <citation type="journal article" date="2020" name="Stud. Mycol.">
        <title>101 Dothideomycetes genomes: a test case for predicting lifestyles and emergence of pathogens.</title>
        <authorList>
            <person name="Haridas S."/>
            <person name="Albert R."/>
            <person name="Binder M."/>
            <person name="Bloem J."/>
            <person name="Labutti K."/>
            <person name="Salamov A."/>
            <person name="Andreopoulos B."/>
            <person name="Baker S."/>
            <person name="Barry K."/>
            <person name="Bills G."/>
            <person name="Bluhm B."/>
            <person name="Cannon C."/>
            <person name="Castanera R."/>
            <person name="Culley D."/>
            <person name="Daum C."/>
            <person name="Ezra D."/>
            <person name="Gonzalez J."/>
            <person name="Henrissat B."/>
            <person name="Kuo A."/>
            <person name="Liang C."/>
            <person name="Lipzen A."/>
            <person name="Lutzoni F."/>
            <person name="Magnuson J."/>
            <person name="Mondo S."/>
            <person name="Nolan M."/>
            <person name="Ohm R."/>
            <person name="Pangilinan J."/>
            <person name="Park H.-J."/>
            <person name="Ramirez L."/>
            <person name="Alfaro M."/>
            <person name="Sun H."/>
            <person name="Tritt A."/>
            <person name="Yoshinaga Y."/>
            <person name="Zwiers L.-H."/>
            <person name="Turgeon B."/>
            <person name="Goodwin S."/>
            <person name="Spatafora J."/>
            <person name="Crous P."/>
            <person name="Grigoriev I."/>
        </authorList>
    </citation>
    <scope>NUCLEOTIDE SEQUENCE</scope>
    <source>
        <strain evidence="2">CBS 110217</strain>
    </source>
</reference>
<sequence>MFARTESQPQPQRRNSSSSVTLHKASIDRHQLSEMLTSFLTHMFAPASCQQCLSTSPYSLTNTTVIDRKCDCVVNGEYVLFDGEQDGGPLCREATIESWKMTSQRKRRFSVHCFSDS</sequence>
<name>A0A9P4LQT0_9PLEO</name>
<evidence type="ECO:0000256" key="1">
    <source>
        <dbReference type="SAM" id="MobiDB-lite"/>
    </source>
</evidence>
<dbReference type="Proteomes" id="UP000799777">
    <property type="component" value="Unassembled WGS sequence"/>
</dbReference>
<feature type="compositionally biased region" description="Low complexity" evidence="1">
    <location>
        <begin position="7"/>
        <end position="19"/>
    </location>
</feature>
<evidence type="ECO:0000313" key="3">
    <source>
        <dbReference type="Proteomes" id="UP000799777"/>
    </source>
</evidence>
<protein>
    <submittedName>
        <fullName evidence="2">Uncharacterized protein</fullName>
    </submittedName>
</protein>
<dbReference type="AlphaFoldDB" id="A0A9P4LQT0"/>
<gene>
    <name evidence="2" type="ORF">EK21DRAFT_86502</name>
</gene>
<keyword evidence="3" id="KW-1185">Reference proteome</keyword>
<feature type="region of interest" description="Disordered" evidence="1">
    <location>
        <begin position="1"/>
        <end position="23"/>
    </location>
</feature>
<accession>A0A9P4LQT0</accession>
<organism evidence="2 3">
    <name type="scientific">Setomelanomma holmii</name>
    <dbReference type="NCBI Taxonomy" id="210430"/>
    <lineage>
        <taxon>Eukaryota</taxon>
        <taxon>Fungi</taxon>
        <taxon>Dikarya</taxon>
        <taxon>Ascomycota</taxon>
        <taxon>Pezizomycotina</taxon>
        <taxon>Dothideomycetes</taxon>
        <taxon>Pleosporomycetidae</taxon>
        <taxon>Pleosporales</taxon>
        <taxon>Pleosporineae</taxon>
        <taxon>Phaeosphaeriaceae</taxon>
        <taxon>Setomelanomma</taxon>
    </lineage>
</organism>
<comment type="caution">
    <text evidence="2">The sequence shown here is derived from an EMBL/GenBank/DDBJ whole genome shotgun (WGS) entry which is preliminary data.</text>
</comment>
<proteinExistence type="predicted"/>
<dbReference type="EMBL" id="ML978168">
    <property type="protein sequence ID" value="KAF2033062.1"/>
    <property type="molecule type" value="Genomic_DNA"/>
</dbReference>
<evidence type="ECO:0000313" key="2">
    <source>
        <dbReference type="EMBL" id="KAF2033062.1"/>
    </source>
</evidence>
<dbReference type="OrthoDB" id="3693541at2759"/>